<dbReference type="InterPro" id="IPR013187">
    <property type="entry name" value="F-box-assoc_dom_typ3"/>
</dbReference>
<proteinExistence type="predicted"/>
<dbReference type="Pfam" id="PF08268">
    <property type="entry name" value="FBA_3"/>
    <property type="match status" value="1"/>
</dbReference>
<reference evidence="2" key="1">
    <citation type="submission" date="2020-01" db="EMBL/GenBank/DDBJ databases">
        <authorList>
            <person name="Mishra B."/>
        </authorList>
    </citation>
    <scope>NUCLEOTIDE SEQUENCE [LARGE SCALE GENOMIC DNA]</scope>
</reference>
<sequence>MQYKKFTVVCEGFDSDLFAWKRLDHVILPKGEFLQISSVPVSNNRFLHWLTTSNKNVFRFCMKTETWSLLPLPNDLLYSSSLVLTNYEGKLGIIRWRPKSGRELKWTWVLDSTFGKSWVNPKEEKSIVEEDKFVKPVWLHPSNDVILMAGFDWVGLYNMKTNNRMKPQRFKVSLPYSFDYTSSSVNYFPFRSDYEKLDLNEDDVEKSNDRS</sequence>
<keyword evidence="3" id="KW-1185">Reference proteome</keyword>
<dbReference type="OrthoDB" id="1845982at2759"/>
<evidence type="ECO:0000259" key="1">
    <source>
        <dbReference type="Pfam" id="PF08268"/>
    </source>
</evidence>
<accession>A0A6D2IHK0</accession>
<evidence type="ECO:0000313" key="3">
    <source>
        <dbReference type="Proteomes" id="UP000467841"/>
    </source>
</evidence>
<protein>
    <recommendedName>
        <fullName evidence="1">F-box associated beta-propeller type 3 domain-containing protein</fullName>
    </recommendedName>
</protein>
<name>A0A6D2IHK0_9BRAS</name>
<dbReference type="AlphaFoldDB" id="A0A6D2IHK0"/>
<feature type="domain" description="F-box associated beta-propeller type 3" evidence="1">
    <location>
        <begin position="53"/>
        <end position="148"/>
    </location>
</feature>
<evidence type="ECO:0000313" key="2">
    <source>
        <dbReference type="EMBL" id="CAA7028350.1"/>
    </source>
</evidence>
<gene>
    <name evidence="2" type="ORF">MERR_LOCUS15585</name>
</gene>
<dbReference type="Proteomes" id="UP000467841">
    <property type="component" value="Unassembled WGS sequence"/>
</dbReference>
<dbReference type="EMBL" id="CACVBM020001067">
    <property type="protein sequence ID" value="CAA7028350.1"/>
    <property type="molecule type" value="Genomic_DNA"/>
</dbReference>
<organism evidence="2 3">
    <name type="scientific">Microthlaspi erraticum</name>
    <dbReference type="NCBI Taxonomy" id="1685480"/>
    <lineage>
        <taxon>Eukaryota</taxon>
        <taxon>Viridiplantae</taxon>
        <taxon>Streptophyta</taxon>
        <taxon>Embryophyta</taxon>
        <taxon>Tracheophyta</taxon>
        <taxon>Spermatophyta</taxon>
        <taxon>Magnoliopsida</taxon>
        <taxon>eudicotyledons</taxon>
        <taxon>Gunneridae</taxon>
        <taxon>Pentapetalae</taxon>
        <taxon>rosids</taxon>
        <taxon>malvids</taxon>
        <taxon>Brassicales</taxon>
        <taxon>Brassicaceae</taxon>
        <taxon>Coluteocarpeae</taxon>
        <taxon>Microthlaspi</taxon>
    </lineage>
</organism>
<comment type="caution">
    <text evidence="2">The sequence shown here is derived from an EMBL/GenBank/DDBJ whole genome shotgun (WGS) entry which is preliminary data.</text>
</comment>